<organism evidence="3">
    <name type="scientific">Ostreococcus tauri</name>
    <name type="common">Marine green alga</name>
    <dbReference type="NCBI Taxonomy" id="70448"/>
    <lineage>
        <taxon>Eukaryota</taxon>
        <taxon>Viridiplantae</taxon>
        <taxon>Chlorophyta</taxon>
        <taxon>Mamiellophyceae</taxon>
        <taxon>Mamiellales</taxon>
        <taxon>Bathycoccaceae</taxon>
        <taxon>Ostreococcus</taxon>
    </lineage>
</organism>
<evidence type="ECO:0000256" key="1">
    <source>
        <dbReference type="SAM" id="MobiDB-lite"/>
    </source>
</evidence>
<dbReference type="AlphaFoldDB" id="A0A1Y5I7P5"/>
<feature type="transmembrane region" description="Helical" evidence="2">
    <location>
        <begin position="255"/>
        <end position="278"/>
    </location>
</feature>
<accession>A0A1Y5I7P5</accession>
<dbReference type="Proteomes" id="UP000195557">
    <property type="component" value="Unassembled WGS sequence"/>
</dbReference>
<feature type="region of interest" description="Disordered" evidence="1">
    <location>
        <begin position="42"/>
        <end position="63"/>
    </location>
</feature>
<dbReference type="EMBL" id="KZ155832">
    <property type="protein sequence ID" value="OUS43192.1"/>
    <property type="molecule type" value="Genomic_DNA"/>
</dbReference>
<evidence type="ECO:0000256" key="2">
    <source>
        <dbReference type="SAM" id="Phobius"/>
    </source>
</evidence>
<protein>
    <submittedName>
        <fullName evidence="3">Uncharacterized protein</fullName>
    </submittedName>
</protein>
<name>A0A1Y5I7P5_OSTTA</name>
<sequence length="307" mass="32360">MPRRPLASPRERGRRRSPVAGSRVIAFVAAVAVAAFATARAEGTGSTSSATPTQRVASADASTTRLRADFVTEDVARAVDVIAYEGPAYAGCCPNVDGEHLACCAAGGCCPNTEPGGGYGKHLACCESKGGSEAHNRAASRVWYSGPSYDGCCPNADGENLACCGESKGCCPSDGSARLGCCPRLATEGEAEETVEDDVSVEDAYDADDLEEKRQARAERVWRRERNWDGASGASSYGEKAADERNGEEGVESTMYLQLAAGLCVVVWAVALAAGTFYSRSDGRGEDEEDARLVPADRRRRRAYAGF</sequence>
<gene>
    <name evidence="3" type="ORF">BE221DRAFT_200252</name>
</gene>
<feature type="compositionally biased region" description="Polar residues" evidence="1">
    <location>
        <begin position="44"/>
        <end position="63"/>
    </location>
</feature>
<keyword evidence="2" id="KW-1133">Transmembrane helix</keyword>
<keyword evidence="2" id="KW-0472">Membrane</keyword>
<keyword evidence="2" id="KW-0812">Transmembrane</keyword>
<evidence type="ECO:0000313" key="3">
    <source>
        <dbReference type="EMBL" id="OUS43192.1"/>
    </source>
</evidence>
<reference evidence="3" key="1">
    <citation type="submission" date="2017-04" db="EMBL/GenBank/DDBJ databases">
        <title>Population genomics of picophytoplankton unveils novel chromosome hypervariability.</title>
        <authorList>
            <consortium name="DOE Joint Genome Institute"/>
            <person name="Blanc-Mathieu R."/>
            <person name="Krasovec M."/>
            <person name="Hebrard M."/>
            <person name="Yau S."/>
            <person name="Desgranges E."/>
            <person name="Martin J."/>
            <person name="Schackwitz W."/>
            <person name="Kuo A."/>
            <person name="Salin G."/>
            <person name="Donnadieu C."/>
            <person name="Desdevises Y."/>
            <person name="Sanchez-Ferandin S."/>
            <person name="Moreau H."/>
            <person name="Rivals E."/>
            <person name="Grigoriev I.V."/>
            <person name="Grimsley N."/>
            <person name="Eyre-Walker A."/>
            <person name="Piganeau G."/>
        </authorList>
    </citation>
    <scope>NUCLEOTIDE SEQUENCE [LARGE SCALE GENOMIC DNA]</scope>
    <source>
        <strain evidence="3">RCC 1115</strain>
    </source>
</reference>
<proteinExistence type="predicted"/>